<evidence type="ECO:0000256" key="1">
    <source>
        <dbReference type="ARBA" id="ARBA00008984"/>
    </source>
</evidence>
<comment type="caution">
    <text evidence="3">The sequence shown here is derived from an EMBL/GenBank/DDBJ whole genome shotgun (WGS) entry which is preliminary data.</text>
</comment>
<dbReference type="SUPFAM" id="SSF64307">
    <property type="entry name" value="SirA-like"/>
    <property type="match status" value="1"/>
</dbReference>
<dbReference type="PANTHER" id="PTHR33279">
    <property type="entry name" value="SULFUR CARRIER PROTEIN YEDF-RELATED"/>
    <property type="match status" value="1"/>
</dbReference>
<dbReference type="PANTHER" id="PTHR33279:SF6">
    <property type="entry name" value="SULFUR CARRIER PROTEIN YEDF-RELATED"/>
    <property type="match status" value="1"/>
</dbReference>
<dbReference type="InterPro" id="IPR001455">
    <property type="entry name" value="TusA-like"/>
</dbReference>
<dbReference type="OrthoDB" id="9797551at2"/>
<organism evidence="3 4">
    <name type="scientific">Martelella lutilitoris</name>
    <dbReference type="NCBI Taxonomy" id="2583532"/>
    <lineage>
        <taxon>Bacteria</taxon>
        <taxon>Pseudomonadati</taxon>
        <taxon>Pseudomonadota</taxon>
        <taxon>Alphaproteobacteria</taxon>
        <taxon>Hyphomicrobiales</taxon>
        <taxon>Aurantimonadaceae</taxon>
        <taxon>Martelella</taxon>
    </lineage>
</organism>
<dbReference type="AlphaFoldDB" id="A0A5C4JM00"/>
<dbReference type="Proteomes" id="UP000307874">
    <property type="component" value="Unassembled WGS sequence"/>
</dbReference>
<evidence type="ECO:0000259" key="2">
    <source>
        <dbReference type="Pfam" id="PF01206"/>
    </source>
</evidence>
<sequence length="84" mass="9236">MTQDGQATDHYDLRGLKCPLPALKTEKRLAQLPPGAVLAIETSDPLAVIDIPHLCNEKGHRLVASEKTEIGHRFVIERGKNPNT</sequence>
<evidence type="ECO:0000313" key="4">
    <source>
        <dbReference type="Proteomes" id="UP000307874"/>
    </source>
</evidence>
<dbReference type="CDD" id="cd00291">
    <property type="entry name" value="SirA_YedF_YeeD"/>
    <property type="match status" value="1"/>
</dbReference>
<keyword evidence="4" id="KW-1185">Reference proteome</keyword>
<dbReference type="Gene3D" id="3.30.110.40">
    <property type="entry name" value="TusA-like domain"/>
    <property type="match status" value="1"/>
</dbReference>
<comment type="similarity">
    <text evidence="1">Belongs to the sulfur carrier protein TusA family.</text>
</comment>
<dbReference type="Pfam" id="PF01206">
    <property type="entry name" value="TusA"/>
    <property type="match status" value="1"/>
</dbReference>
<dbReference type="InterPro" id="IPR036868">
    <property type="entry name" value="TusA-like_sf"/>
</dbReference>
<dbReference type="RefSeq" id="WP_138749947.1">
    <property type="nucleotide sequence ID" value="NZ_VCLB01000010.1"/>
</dbReference>
<evidence type="ECO:0000313" key="3">
    <source>
        <dbReference type="EMBL" id="TNB46503.1"/>
    </source>
</evidence>
<name>A0A5C4JM00_9HYPH</name>
<feature type="domain" description="UPF0033" evidence="2">
    <location>
        <begin position="12"/>
        <end position="78"/>
    </location>
</feature>
<proteinExistence type="inferred from homology"/>
<dbReference type="EMBL" id="VCLB01000010">
    <property type="protein sequence ID" value="TNB46503.1"/>
    <property type="molecule type" value="Genomic_DNA"/>
</dbReference>
<accession>A0A5C4JM00</accession>
<gene>
    <name evidence="3" type="ORF">FF124_18490</name>
</gene>
<protein>
    <submittedName>
        <fullName evidence="3">Response regulator SirA</fullName>
    </submittedName>
</protein>
<reference evidence="3 4" key="2">
    <citation type="submission" date="2019-06" db="EMBL/GenBank/DDBJ databases">
        <title>Martelella lutilitoris sp. nov., isolated from a tidal mudflat.</title>
        <authorList>
            <person name="Kim Y.-J."/>
        </authorList>
    </citation>
    <scope>NUCLEOTIDE SEQUENCE [LARGE SCALE GENOMIC DNA]</scope>
    <source>
        <strain evidence="3 4">GH2-6</strain>
    </source>
</reference>
<reference evidence="3 4" key="1">
    <citation type="submission" date="2019-05" db="EMBL/GenBank/DDBJ databases">
        <authorList>
            <person name="Lee S.D."/>
        </authorList>
    </citation>
    <scope>NUCLEOTIDE SEQUENCE [LARGE SCALE GENOMIC DNA]</scope>
    <source>
        <strain evidence="3 4">GH2-6</strain>
    </source>
</reference>